<feature type="region of interest" description="Disordered" evidence="1">
    <location>
        <begin position="1"/>
        <end position="24"/>
    </location>
</feature>
<accession>Q6YYG8</accession>
<organism evidence="2 3">
    <name type="scientific">Oryza sativa subsp. japonica</name>
    <name type="common">Rice</name>
    <dbReference type="NCBI Taxonomy" id="39947"/>
    <lineage>
        <taxon>Eukaryota</taxon>
        <taxon>Viridiplantae</taxon>
        <taxon>Streptophyta</taxon>
        <taxon>Embryophyta</taxon>
        <taxon>Tracheophyta</taxon>
        <taxon>Spermatophyta</taxon>
        <taxon>Magnoliopsida</taxon>
        <taxon>Liliopsida</taxon>
        <taxon>Poales</taxon>
        <taxon>Poaceae</taxon>
        <taxon>BOP clade</taxon>
        <taxon>Oryzoideae</taxon>
        <taxon>Oryzeae</taxon>
        <taxon>Oryzinae</taxon>
        <taxon>Oryza</taxon>
        <taxon>Oryza sativa</taxon>
    </lineage>
</organism>
<evidence type="ECO:0000313" key="2">
    <source>
        <dbReference type="EMBL" id="BAD16260.1"/>
    </source>
</evidence>
<dbReference type="Proteomes" id="UP000000763">
    <property type="component" value="Chromosome 2"/>
</dbReference>
<protein>
    <submittedName>
        <fullName evidence="2">Uncharacterized protein</fullName>
    </submittedName>
</protein>
<feature type="compositionally biased region" description="Polar residues" evidence="1">
    <location>
        <begin position="9"/>
        <end position="21"/>
    </location>
</feature>
<evidence type="ECO:0000256" key="1">
    <source>
        <dbReference type="SAM" id="MobiDB-lite"/>
    </source>
</evidence>
<evidence type="ECO:0000313" key="3">
    <source>
        <dbReference type="Proteomes" id="UP000000763"/>
    </source>
</evidence>
<feature type="compositionally biased region" description="Pro residues" evidence="1">
    <location>
        <begin position="52"/>
        <end position="62"/>
    </location>
</feature>
<proteinExistence type="predicted"/>
<dbReference type="EMBL" id="AP005611">
    <property type="protein sequence ID" value="BAD16260.1"/>
    <property type="molecule type" value="Genomic_DNA"/>
</dbReference>
<dbReference type="AlphaFoldDB" id="Q6YYG8"/>
<feature type="compositionally biased region" description="Gly residues" evidence="1">
    <location>
        <begin position="82"/>
        <end position="92"/>
    </location>
</feature>
<sequence>MAVRLATPAGQTGTRPTSSAEVTELGDKELKLDEAAADAELQLDLVIDQPVTAPPPSDPVPPFTAESPPSRRRCRWTTWGGELAGGGGREGG</sequence>
<reference evidence="3" key="2">
    <citation type="journal article" date="2008" name="Nucleic Acids Res.">
        <title>The rice annotation project database (RAP-DB): 2008 update.</title>
        <authorList>
            <consortium name="The rice annotation project (RAP)"/>
        </authorList>
    </citation>
    <scope>GENOME REANNOTATION</scope>
    <source>
        <strain evidence="3">cv. Nipponbare</strain>
    </source>
</reference>
<gene>
    <name evidence="2" type="primary">OSJNBa0051E21.24</name>
</gene>
<reference evidence="3" key="1">
    <citation type="journal article" date="2005" name="Nature">
        <title>The map-based sequence of the rice genome.</title>
        <authorList>
            <consortium name="International rice genome sequencing project (IRGSP)"/>
            <person name="Matsumoto T."/>
            <person name="Wu J."/>
            <person name="Kanamori H."/>
            <person name="Katayose Y."/>
            <person name="Fujisawa M."/>
            <person name="Namiki N."/>
            <person name="Mizuno H."/>
            <person name="Yamamoto K."/>
            <person name="Antonio B.A."/>
            <person name="Baba T."/>
            <person name="Sakata K."/>
            <person name="Nagamura Y."/>
            <person name="Aoki H."/>
            <person name="Arikawa K."/>
            <person name="Arita K."/>
            <person name="Bito T."/>
            <person name="Chiden Y."/>
            <person name="Fujitsuka N."/>
            <person name="Fukunaka R."/>
            <person name="Hamada M."/>
            <person name="Harada C."/>
            <person name="Hayashi A."/>
            <person name="Hijishita S."/>
            <person name="Honda M."/>
            <person name="Hosokawa S."/>
            <person name="Ichikawa Y."/>
            <person name="Idonuma A."/>
            <person name="Iijima M."/>
            <person name="Ikeda M."/>
            <person name="Ikeno M."/>
            <person name="Ito K."/>
            <person name="Ito S."/>
            <person name="Ito T."/>
            <person name="Ito Y."/>
            <person name="Ito Y."/>
            <person name="Iwabuchi A."/>
            <person name="Kamiya K."/>
            <person name="Karasawa W."/>
            <person name="Kurita K."/>
            <person name="Katagiri S."/>
            <person name="Kikuta A."/>
            <person name="Kobayashi H."/>
            <person name="Kobayashi N."/>
            <person name="Machita K."/>
            <person name="Maehara T."/>
            <person name="Masukawa M."/>
            <person name="Mizubayashi T."/>
            <person name="Mukai Y."/>
            <person name="Nagasaki H."/>
            <person name="Nagata Y."/>
            <person name="Naito S."/>
            <person name="Nakashima M."/>
            <person name="Nakama Y."/>
            <person name="Nakamichi Y."/>
            <person name="Nakamura M."/>
            <person name="Meguro A."/>
            <person name="Negishi M."/>
            <person name="Ohta I."/>
            <person name="Ohta T."/>
            <person name="Okamoto M."/>
            <person name="Ono N."/>
            <person name="Saji S."/>
            <person name="Sakaguchi M."/>
            <person name="Sakai K."/>
            <person name="Shibata M."/>
            <person name="Shimokawa T."/>
            <person name="Song J."/>
            <person name="Takazaki Y."/>
            <person name="Terasawa K."/>
            <person name="Tsugane M."/>
            <person name="Tsuji K."/>
            <person name="Ueda S."/>
            <person name="Waki K."/>
            <person name="Yamagata H."/>
            <person name="Yamamoto M."/>
            <person name="Yamamoto S."/>
            <person name="Yamane H."/>
            <person name="Yoshiki S."/>
            <person name="Yoshihara R."/>
            <person name="Yukawa K."/>
            <person name="Zhong H."/>
            <person name="Yano M."/>
            <person name="Yuan Q."/>
            <person name="Ouyang S."/>
            <person name="Liu J."/>
            <person name="Jones K.M."/>
            <person name="Gansberger K."/>
            <person name="Moffat K."/>
            <person name="Hill J."/>
            <person name="Bera J."/>
            <person name="Fadrosh D."/>
            <person name="Jin S."/>
            <person name="Johri S."/>
            <person name="Kim M."/>
            <person name="Overton L."/>
            <person name="Reardon M."/>
            <person name="Tsitrin T."/>
            <person name="Vuong H."/>
            <person name="Weaver B."/>
            <person name="Ciecko A."/>
            <person name="Tallon L."/>
            <person name="Jackson J."/>
            <person name="Pai G."/>
            <person name="Aken S.V."/>
            <person name="Utterback T."/>
            <person name="Reidmuller S."/>
            <person name="Feldblyum T."/>
            <person name="Hsiao J."/>
            <person name="Zismann V."/>
            <person name="Iobst S."/>
            <person name="de Vazeille A.R."/>
            <person name="Buell C.R."/>
            <person name="Ying K."/>
            <person name="Li Y."/>
            <person name="Lu T."/>
            <person name="Huang Y."/>
            <person name="Zhao Q."/>
            <person name="Feng Q."/>
            <person name="Zhang L."/>
            <person name="Zhu J."/>
            <person name="Weng Q."/>
            <person name="Mu J."/>
            <person name="Lu Y."/>
            <person name="Fan D."/>
            <person name="Liu Y."/>
            <person name="Guan J."/>
            <person name="Zhang Y."/>
            <person name="Yu S."/>
            <person name="Liu X."/>
            <person name="Zhang Y."/>
            <person name="Hong G."/>
            <person name="Han B."/>
            <person name="Choisne N."/>
            <person name="Demange N."/>
            <person name="Orjeda G."/>
            <person name="Samain S."/>
            <person name="Cattolico L."/>
            <person name="Pelletier E."/>
            <person name="Couloux A."/>
            <person name="Segurens B."/>
            <person name="Wincker P."/>
            <person name="D'Hont A."/>
            <person name="Scarpelli C."/>
            <person name="Weissenbach J."/>
            <person name="Salanoubat M."/>
            <person name="Quetier F."/>
            <person name="Yu Y."/>
            <person name="Kim H.R."/>
            <person name="Rambo T."/>
            <person name="Currie J."/>
            <person name="Collura K."/>
            <person name="Luo M."/>
            <person name="Yang T."/>
            <person name="Ammiraju J.S.S."/>
            <person name="Engler F."/>
            <person name="Soderlund C."/>
            <person name="Wing R.A."/>
            <person name="Palmer L.E."/>
            <person name="de la Bastide M."/>
            <person name="Spiegel L."/>
            <person name="Nascimento L."/>
            <person name="Zutavern T."/>
            <person name="O'Shaughnessy A."/>
            <person name="Dike S."/>
            <person name="Dedhia N."/>
            <person name="Preston R."/>
            <person name="Balija V."/>
            <person name="McCombie W.R."/>
            <person name="Chow T."/>
            <person name="Chen H."/>
            <person name="Chung M."/>
            <person name="Chen C."/>
            <person name="Shaw J."/>
            <person name="Wu H."/>
            <person name="Hsiao K."/>
            <person name="Chao Y."/>
            <person name="Chu M."/>
            <person name="Cheng C."/>
            <person name="Hour A."/>
            <person name="Lee P."/>
            <person name="Lin S."/>
            <person name="Lin Y."/>
            <person name="Liou J."/>
            <person name="Liu S."/>
            <person name="Hsing Y."/>
            <person name="Raghuvanshi S."/>
            <person name="Mohanty A."/>
            <person name="Bharti A.K."/>
            <person name="Gaur A."/>
            <person name="Gupta V."/>
            <person name="Kumar D."/>
            <person name="Ravi V."/>
            <person name="Vij S."/>
            <person name="Kapur A."/>
            <person name="Khurana P."/>
            <person name="Khurana P."/>
            <person name="Khurana J.P."/>
            <person name="Tyagi A.K."/>
            <person name="Gaikwad K."/>
            <person name="Singh A."/>
            <person name="Dalal V."/>
            <person name="Srivastava S."/>
            <person name="Dixit A."/>
            <person name="Pal A.K."/>
            <person name="Ghazi I.A."/>
            <person name="Yadav M."/>
            <person name="Pandit A."/>
            <person name="Bhargava A."/>
            <person name="Sureshbabu K."/>
            <person name="Batra K."/>
            <person name="Sharma T.R."/>
            <person name="Mohapatra T."/>
            <person name="Singh N.K."/>
            <person name="Messing J."/>
            <person name="Nelson A.B."/>
            <person name="Fuks G."/>
            <person name="Kavchok S."/>
            <person name="Keizer G."/>
            <person name="Linton E."/>
            <person name="Llaca V."/>
            <person name="Song R."/>
            <person name="Tanyolac B."/>
            <person name="Young S."/>
            <person name="Ho-Il K."/>
            <person name="Hahn J.H."/>
            <person name="Sangsakoo G."/>
            <person name="Vanavichit A."/>
            <person name="de Mattos Luiz.A.T."/>
            <person name="Zimmer P.D."/>
            <person name="Malone G."/>
            <person name="Dellagostin O."/>
            <person name="de Oliveira A.C."/>
            <person name="Bevan M."/>
            <person name="Bancroft I."/>
            <person name="Minx P."/>
            <person name="Cordum H."/>
            <person name="Wilson R."/>
            <person name="Cheng Z."/>
            <person name="Jin W."/>
            <person name="Jiang J."/>
            <person name="Leong S.A."/>
            <person name="Iwama H."/>
            <person name="Gojobori T."/>
            <person name="Itoh T."/>
            <person name="Niimura Y."/>
            <person name="Fujii Y."/>
            <person name="Habara T."/>
            <person name="Sakai H."/>
            <person name="Sato Y."/>
            <person name="Wilson G."/>
            <person name="Kumar K."/>
            <person name="McCouch S."/>
            <person name="Juretic N."/>
            <person name="Hoen D."/>
            <person name="Wright S."/>
            <person name="Bruskiewich R."/>
            <person name="Bureau T."/>
            <person name="Miyao A."/>
            <person name="Hirochika H."/>
            <person name="Nishikawa T."/>
            <person name="Kadowaki K."/>
            <person name="Sugiura M."/>
            <person name="Burr B."/>
            <person name="Sasaki T."/>
        </authorList>
    </citation>
    <scope>NUCLEOTIDE SEQUENCE [LARGE SCALE GENOMIC DNA]</scope>
    <source>
        <strain evidence="3">cv. Nipponbare</strain>
    </source>
</reference>
<name>Q6YYG8_ORYSJ</name>
<feature type="region of interest" description="Disordered" evidence="1">
    <location>
        <begin position="49"/>
        <end position="92"/>
    </location>
</feature>